<reference evidence="2" key="1">
    <citation type="journal article" date="2014" name="Int. J. Syst. Evol. Microbiol.">
        <title>Complete genome sequence of Corynebacterium casei LMG S-19264T (=DSM 44701T), isolated from a smear-ripened cheese.</title>
        <authorList>
            <consortium name="US DOE Joint Genome Institute (JGI-PGF)"/>
            <person name="Walter F."/>
            <person name="Albersmeier A."/>
            <person name="Kalinowski J."/>
            <person name="Ruckert C."/>
        </authorList>
    </citation>
    <scope>NUCLEOTIDE SEQUENCE</scope>
    <source>
        <strain evidence="2">JCM 18487</strain>
    </source>
</reference>
<dbReference type="GO" id="GO:0005975">
    <property type="term" value="P:carbohydrate metabolic process"/>
    <property type="evidence" value="ECO:0007669"/>
    <property type="project" value="InterPro"/>
</dbReference>
<sequence length="316" mass="35363">MAYPGSSRSVSSAPHAPWRIPDPWSAPDPWPAPEPWFTPDPWFLQPPYAWAGYPVEHPLTFPVVDAWRHVPHAWRQAPAHAGGPERITERPPRAHHIDWHARYPNDIILHGPTDRKAIALTFDDGPDDVWTPQILRILAQYQVKATFFCVGQRVQQSPRVLQQIYREGHVVGNHSWSHPNLTRLSPAEVRAEVERTSDEIQRLLGVRPYLFRPPYGALSDEVIREVVAMGYKIVFWNVDSLDWAGLTGPQVAANVLAHAGPGAIVLMHSAGGTGEGREPTVQSLPYIIVTLRRFGYTFVTVPELTGIPAYQPQAPG</sequence>
<dbReference type="PANTHER" id="PTHR10587">
    <property type="entry name" value="GLYCOSYL TRANSFERASE-RELATED"/>
    <property type="match status" value="1"/>
</dbReference>
<evidence type="ECO:0000259" key="1">
    <source>
        <dbReference type="PROSITE" id="PS51677"/>
    </source>
</evidence>
<protein>
    <recommendedName>
        <fullName evidence="1">NodB homology domain-containing protein</fullName>
    </recommendedName>
</protein>
<reference evidence="2" key="2">
    <citation type="submission" date="2020-09" db="EMBL/GenBank/DDBJ databases">
        <authorList>
            <person name="Sun Q."/>
            <person name="Ohkuma M."/>
        </authorList>
    </citation>
    <scope>NUCLEOTIDE SEQUENCE</scope>
    <source>
        <strain evidence="2">JCM 18487</strain>
    </source>
</reference>
<gene>
    <name evidence="2" type="ORF">GCM10010885_12430</name>
</gene>
<accession>A0A917KBX5</accession>
<dbReference type="Proteomes" id="UP000637695">
    <property type="component" value="Unassembled WGS sequence"/>
</dbReference>
<dbReference type="InterPro" id="IPR011330">
    <property type="entry name" value="Glyco_hydro/deAcase_b/a-brl"/>
</dbReference>
<dbReference type="SUPFAM" id="SSF88713">
    <property type="entry name" value="Glycoside hydrolase/deacetylase"/>
    <property type="match status" value="1"/>
</dbReference>
<feature type="domain" description="NodB homology" evidence="1">
    <location>
        <begin position="116"/>
        <end position="299"/>
    </location>
</feature>
<dbReference type="CDD" id="cd10917">
    <property type="entry name" value="CE4_NodB_like_6s_7s"/>
    <property type="match status" value="1"/>
</dbReference>
<dbReference type="RefSeq" id="WP_188881851.1">
    <property type="nucleotide sequence ID" value="NZ_BMOY01000016.1"/>
</dbReference>
<keyword evidence="3" id="KW-1185">Reference proteome</keyword>
<dbReference type="GO" id="GO:0016810">
    <property type="term" value="F:hydrolase activity, acting on carbon-nitrogen (but not peptide) bonds"/>
    <property type="evidence" value="ECO:0007669"/>
    <property type="project" value="InterPro"/>
</dbReference>
<dbReference type="EMBL" id="BMOY01000016">
    <property type="protein sequence ID" value="GGJ04803.1"/>
    <property type="molecule type" value="Genomic_DNA"/>
</dbReference>
<organism evidence="2 3">
    <name type="scientific">Alicyclobacillus cellulosilyticus</name>
    <dbReference type="NCBI Taxonomy" id="1003997"/>
    <lineage>
        <taxon>Bacteria</taxon>
        <taxon>Bacillati</taxon>
        <taxon>Bacillota</taxon>
        <taxon>Bacilli</taxon>
        <taxon>Bacillales</taxon>
        <taxon>Alicyclobacillaceae</taxon>
        <taxon>Alicyclobacillus</taxon>
    </lineage>
</organism>
<dbReference type="Gene3D" id="3.20.20.370">
    <property type="entry name" value="Glycoside hydrolase/deacetylase"/>
    <property type="match status" value="1"/>
</dbReference>
<proteinExistence type="predicted"/>
<dbReference type="Pfam" id="PF01522">
    <property type="entry name" value="Polysacc_deac_1"/>
    <property type="match status" value="1"/>
</dbReference>
<evidence type="ECO:0000313" key="3">
    <source>
        <dbReference type="Proteomes" id="UP000637695"/>
    </source>
</evidence>
<comment type="caution">
    <text evidence="2">The sequence shown here is derived from an EMBL/GenBank/DDBJ whole genome shotgun (WGS) entry which is preliminary data.</text>
</comment>
<dbReference type="InterPro" id="IPR050248">
    <property type="entry name" value="Polysacc_deacetylase_ArnD"/>
</dbReference>
<dbReference type="PROSITE" id="PS51677">
    <property type="entry name" value="NODB"/>
    <property type="match status" value="1"/>
</dbReference>
<dbReference type="InterPro" id="IPR002509">
    <property type="entry name" value="NODB_dom"/>
</dbReference>
<name>A0A917KBX5_9BACL</name>
<evidence type="ECO:0000313" key="2">
    <source>
        <dbReference type="EMBL" id="GGJ04803.1"/>
    </source>
</evidence>
<dbReference type="AlphaFoldDB" id="A0A917KBX5"/>